<evidence type="ECO:0000259" key="1">
    <source>
        <dbReference type="Pfam" id="PF06527"/>
    </source>
</evidence>
<feature type="domain" description="TniQ" evidence="1">
    <location>
        <begin position="8"/>
        <end position="128"/>
    </location>
</feature>
<dbReference type="Proteomes" id="UP000503162">
    <property type="component" value="Chromosome"/>
</dbReference>
<protein>
    <recommendedName>
        <fullName evidence="1">TniQ domain-containing protein</fullName>
    </recommendedName>
</protein>
<accession>A0A6G8IHW3</accession>
<evidence type="ECO:0000313" key="3">
    <source>
        <dbReference type="Proteomes" id="UP000503162"/>
    </source>
</evidence>
<keyword evidence="3" id="KW-1185">Reference proteome</keyword>
<dbReference type="AlphaFoldDB" id="A0A6G8IHW3"/>
<dbReference type="KEGG" id="hcz:G9Q37_11595"/>
<dbReference type="EMBL" id="CP049989">
    <property type="protein sequence ID" value="QIM52743.1"/>
    <property type="molecule type" value="Genomic_DNA"/>
</dbReference>
<gene>
    <name evidence="2" type="ORF">G9Q37_11595</name>
</gene>
<organism evidence="2 3">
    <name type="scientific">Hydrogenophaga crocea</name>
    <dbReference type="NCBI Taxonomy" id="2716225"/>
    <lineage>
        <taxon>Bacteria</taxon>
        <taxon>Pseudomonadati</taxon>
        <taxon>Pseudomonadota</taxon>
        <taxon>Betaproteobacteria</taxon>
        <taxon>Burkholderiales</taxon>
        <taxon>Comamonadaceae</taxon>
        <taxon>Hydrogenophaga</taxon>
    </lineage>
</organism>
<dbReference type="RefSeq" id="WP_166227345.1">
    <property type="nucleotide sequence ID" value="NZ_CP049989.1"/>
</dbReference>
<proteinExistence type="predicted"/>
<reference evidence="2 3" key="1">
    <citation type="submission" date="2020-03" db="EMBL/GenBank/DDBJ databases">
        <title>Hydrogenophaga sp. nov. isolated from cyanobacterial mat.</title>
        <authorList>
            <person name="Thorat V."/>
            <person name="Kirdat K."/>
            <person name="Tiwarekar B."/>
            <person name="Costa E.D."/>
            <person name="Yadav A."/>
        </authorList>
    </citation>
    <scope>NUCLEOTIDE SEQUENCE [LARGE SCALE GENOMIC DNA]</scope>
    <source>
        <strain evidence="2 3">BA0156</strain>
    </source>
</reference>
<name>A0A6G8IHW3_9BURK</name>
<dbReference type="InterPro" id="IPR009492">
    <property type="entry name" value="TniQ"/>
</dbReference>
<dbReference type="Pfam" id="PF06527">
    <property type="entry name" value="TniQ"/>
    <property type="match status" value="1"/>
</dbReference>
<evidence type="ECO:0000313" key="2">
    <source>
        <dbReference type="EMBL" id="QIM52743.1"/>
    </source>
</evidence>
<sequence length="271" mass="30863">MPLVGVPFPGTHESPASWLSRLALTQGATIKEVYSYLGIQTKEDCDVVFTGHRLRRICQLTELPIGCFSFVQHMSVGVRQVDKYGHELFLRHDGQPRYRFCSACLATSKFKLFPLHWRFKAWRWCPKHMSMMTDKCPHCKSLVLLPGELLTAGRKKEGVDHLAHCLTCAGKLTVNWRQTIGTFSFSLLTPWEEVVLKNGRATLAALLHRKVRIEGNPAHFSLGGLRRVMKMGILPHDHFTLDHDEMLRRRSKAEELGMLLKQTQGVSETKC</sequence>